<dbReference type="RefSeq" id="WP_150935829.1">
    <property type="nucleotide sequence ID" value="NZ_WAAT01000004.1"/>
</dbReference>
<evidence type="ECO:0000256" key="1">
    <source>
        <dbReference type="SAM" id="SignalP"/>
    </source>
</evidence>
<feature type="domain" description="Periplasmic copper-binding protein NosD beta helix" evidence="2">
    <location>
        <begin position="298"/>
        <end position="434"/>
    </location>
</feature>
<comment type="caution">
    <text evidence="3">The sequence shown here is derived from an EMBL/GenBank/DDBJ whole genome shotgun (WGS) entry which is preliminary data.</text>
</comment>
<dbReference type="AlphaFoldDB" id="A0A6N6MMZ7"/>
<proteinExistence type="predicted"/>
<dbReference type="Pfam" id="PF05048">
    <property type="entry name" value="NosD"/>
    <property type="match status" value="1"/>
</dbReference>
<name>A0A6N6MMZ7_9FLAO</name>
<evidence type="ECO:0000259" key="2">
    <source>
        <dbReference type="Pfam" id="PF05048"/>
    </source>
</evidence>
<dbReference type="InterPro" id="IPR006626">
    <property type="entry name" value="PbH1"/>
</dbReference>
<protein>
    <recommendedName>
        <fullName evidence="2">Periplasmic copper-binding protein NosD beta helix domain-containing protein</fullName>
    </recommendedName>
</protein>
<dbReference type="InterPro" id="IPR011050">
    <property type="entry name" value="Pectin_lyase_fold/virulence"/>
</dbReference>
<accession>A0A6N6MMZ7</accession>
<organism evidence="3 4">
    <name type="scientific">Pseudotamlana haliotis</name>
    <dbReference type="NCBI Taxonomy" id="2614804"/>
    <lineage>
        <taxon>Bacteria</taxon>
        <taxon>Pseudomonadati</taxon>
        <taxon>Bacteroidota</taxon>
        <taxon>Flavobacteriia</taxon>
        <taxon>Flavobacteriales</taxon>
        <taxon>Flavobacteriaceae</taxon>
        <taxon>Pseudotamlana</taxon>
    </lineage>
</organism>
<keyword evidence="1" id="KW-0732">Signal</keyword>
<gene>
    <name evidence="3" type="ORF">F6U93_00625</name>
</gene>
<feature type="chain" id="PRO_5026894774" description="Periplasmic copper-binding protein NosD beta helix domain-containing protein" evidence="1">
    <location>
        <begin position="23"/>
        <end position="579"/>
    </location>
</feature>
<dbReference type="InterPro" id="IPR012334">
    <property type="entry name" value="Pectin_lyas_fold"/>
</dbReference>
<dbReference type="Gene3D" id="2.160.20.10">
    <property type="entry name" value="Single-stranded right-handed beta-helix, Pectin lyase-like"/>
    <property type="match status" value="2"/>
</dbReference>
<feature type="signal peptide" evidence="1">
    <location>
        <begin position="1"/>
        <end position="22"/>
    </location>
</feature>
<dbReference type="EMBL" id="WAAT01000004">
    <property type="protein sequence ID" value="KAB1071268.1"/>
    <property type="molecule type" value="Genomic_DNA"/>
</dbReference>
<dbReference type="SMART" id="SM00710">
    <property type="entry name" value="PbH1"/>
    <property type="match status" value="11"/>
</dbReference>
<dbReference type="InterPro" id="IPR007742">
    <property type="entry name" value="NosD_dom"/>
</dbReference>
<reference evidence="3 4" key="1">
    <citation type="submission" date="2019-09" db="EMBL/GenBank/DDBJ databases">
        <authorList>
            <person name="Cao W.R."/>
        </authorList>
    </citation>
    <scope>NUCLEOTIDE SEQUENCE [LARGE SCALE GENOMIC DNA]</scope>
    <source>
        <strain evidence="3 4">B1N29</strain>
    </source>
</reference>
<dbReference type="Proteomes" id="UP000441333">
    <property type="component" value="Unassembled WGS sequence"/>
</dbReference>
<keyword evidence="4" id="KW-1185">Reference proteome</keyword>
<evidence type="ECO:0000313" key="3">
    <source>
        <dbReference type="EMBL" id="KAB1071268.1"/>
    </source>
</evidence>
<evidence type="ECO:0000313" key="4">
    <source>
        <dbReference type="Proteomes" id="UP000441333"/>
    </source>
</evidence>
<dbReference type="PROSITE" id="PS51257">
    <property type="entry name" value="PROKAR_LIPOPROTEIN"/>
    <property type="match status" value="1"/>
</dbReference>
<dbReference type="SUPFAM" id="SSF51126">
    <property type="entry name" value="Pectin lyase-like"/>
    <property type="match status" value="2"/>
</dbReference>
<sequence>MKTNYNLMLLALILLFVTTSCNTEELLVEDALEENQEEITEEEKGDIELNEKEFTFIPERWGIVEGVVDSNTALKNRDILESIMLEAKSNGFTTFKIGAMDAYFEVGLVTSGTSNQNFYATREAINVPSDFNLVMTENTHLRVQPNNAPQYCLLALRDVSNVTVKGGNLYGDRDQHDYSGGGQHGSHEWGNVMELHAAKNSIVENVTMKYGSGDGLRISSLKHAWEADYNASHTLMVRNCTFDSNRRNNISIVDGYNIDIDNNLIINAGVDTPNSTGAAPKFGLDVEAVREADGNGGYIYWQKAEDIRITNNTERGSAAGGFIVFIGYDVTLEGNYSESGLSYTYAHGTKIINNTIIDPTGNGGVGVKGGKNSDSQSIYNNIIAGNTIKGFETGINVSNRDVEVYDNAIDDFVNGIYPINLSDSKIYNNTLKSSRDKSKGIYVYGSDMNNVIFENNNISALANSLKIERCNNSGEALDYSFIVKGNTFTSPNYTRINDVSGVEFLNNTFYHGLHIYDSDDLNFTNNKISRDGHDGIRFRNTNTNMLLVGNNISVGSKTCVRIDSSTQASQIKESNTSCN</sequence>